<keyword evidence="8" id="KW-0472">Membrane</keyword>
<feature type="transmembrane region" description="Helical" evidence="8">
    <location>
        <begin position="349"/>
        <end position="375"/>
    </location>
</feature>
<evidence type="ECO:0000313" key="12">
    <source>
        <dbReference type="Proteomes" id="UP000255224"/>
    </source>
</evidence>
<dbReference type="Gene3D" id="3.30.870.10">
    <property type="entry name" value="Endonuclease Chain A"/>
    <property type="match status" value="1"/>
</dbReference>
<dbReference type="AlphaFoldDB" id="A0A376DSJ6"/>
<feature type="coiled-coil region" evidence="7">
    <location>
        <begin position="546"/>
        <end position="619"/>
    </location>
</feature>
<keyword evidence="8" id="KW-1133">Transmembrane helix</keyword>
<reference evidence="13" key="3">
    <citation type="submission" date="2018-11" db="EMBL/GenBank/DDBJ databases">
        <title>Proposal to divide the Flavobacteriaceae and reorganize its genera based on Amino Acid Identity values calculated from whole genome sequences.</title>
        <authorList>
            <person name="Nicholson A.C."/>
            <person name="Gulvik C.A."/>
            <person name="Whitney A.M."/>
            <person name="Humrighouse B.W."/>
            <person name="Bell M."/>
            <person name="Holmes B."/>
            <person name="Steigerwalt A.G."/>
            <person name="Villarma A."/>
            <person name="Sheth M."/>
            <person name="Batra D."/>
            <person name="Pryor J."/>
            <person name="Bernardet J.-F."/>
            <person name="Hugo C."/>
            <person name="Kampfer P."/>
            <person name="Newman J."/>
            <person name="McQuiston J.R."/>
        </authorList>
    </citation>
    <scope>NUCLEOTIDE SEQUENCE [LARGE SCALE GENOMIC DNA]</scope>
    <source>
        <strain evidence="13">G0188</strain>
    </source>
</reference>
<name>A0A376DSJ6_CHRCU</name>
<dbReference type="SUPFAM" id="SSF56024">
    <property type="entry name" value="Phospholipase D/nuclease"/>
    <property type="match status" value="1"/>
</dbReference>
<gene>
    <name evidence="10" type="ORF">EG346_14390</name>
    <name evidence="11" type="ORF">NCTC13533_01346</name>
</gene>
<keyword evidence="5" id="KW-0442">Lipid degradation</keyword>
<dbReference type="Pfam" id="PF13091">
    <property type="entry name" value="PLDc_2"/>
    <property type="match status" value="1"/>
</dbReference>
<evidence type="ECO:0000256" key="6">
    <source>
        <dbReference type="ARBA" id="ARBA00023098"/>
    </source>
</evidence>
<keyword evidence="4" id="KW-0378">Hydrolase</keyword>
<accession>A0A3G6M8T9</accession>
<feature type="coiled-coil region" evidence="7">
    <location>
        <begin position="237"/>
        <end position="264"/>
    </location>
</feature>
<feature type="domain" description="Phospholipase D-like" evidence="9">
    <location>
        <begin position="20"/>
        <end position="141"/>
    </location>
</feature>
<keyword evidence="13" id="KW-1185">Reference proteome</keyword>
<dbReference type="GO" id="GO:0004630">
    <property type="term" value="F:phospholipase D activity"/>
    <property type="evidence" value="ECO:0007669"/>
    <property type="project" value="UniProtKB-EC"/>
</dbReference>
<dbReference type="InterPro" id="IPR051406">
    <property type="entry name" value="PLD_domain"/>
</dbReference>
<dbReference type="PANTHER" id="PTHR43856:SF1">
    <property type="entry name" value="MITOCHONDRIAL CARDIOLIPIN HYDROLASE"/>
    <property type="match status" value="1"/>
</dbReference>
<comment type="catalytic activity">
    <reaction evidence="1">
        <text>a 1,2-diacyl-sn-glycero-3-phosphocholine + H2O = a 1,2-diacyl-sn-glycero-3-phosphate + choline + H(+)</text>
        <dbReference type="Rhea" id="RHEA:14445"/>
        <dbReference type="ChEBI" id="CHEBI:15354"/>
        <dbReference type="ChEBI" id="CHEBI:15377"/>
        <dbReference type="ChEBI" id="CHEBI:15378"/>
        <dbReference type="ChEBI" id="CHEBI:57643"/>
        <dbReference type="ChEBI" id="CHEBI:58608"/>
        <dbReference type="EC" id="3.1.4.4"/>
    </reaction>
</comment>
<evidence type="ECO:0000256" key="5">
    <source>
        <dbReference type="ARBA" id="ARBA00022963"/>
    </source>
</evidence>
<dbReference type="GO" id="GO:0016042">
    <property type="term" value="P:lipid catabolic process"/>
    <property type="evidence" value="ECO:0007669"/>
    <property type="project" value="UniProtKB-KW"/>
</dbReference>
<dbReference type="PANTHER" id="PTHR43856">
    <property type="entry name" value="CARDIOLIPIN HYDROLASE"/>
    <property type="match status" value="1"/>
</dbReference>
<keyword evidence="8" id="KW-0812">Transmembrane</keyword>
<dbReference type="OrthoDB" id="9762009at2"/>
<evidence type="ECO:0000256" key="7">
    <source>
        <dbReference type="SAM" id="Coils"/>
    </source>
</evidence>
<dbReference type="Proteomes" id="UP000255224">
    <property type="component" value="Unassembled WGS sequence"/>
</dbReference>
<dbReference type="EMBL" id="CP033920">
    <property type="protein sequence ID" value="AZA49289.1"/>
    <property type="molecule type" value="Genomic_DNA"/>
</dbReference>
<evidence type="ECO:0000256" key="2">
    <source>
        <dbReference type="ARBA" id="ARBA00008664"/>
    </source>
</evidence>
<evidence type="ECO:0000256" key="3">
    <source>
        <dbReference type="ARBA" id="ARBA00012027"/>
    </source>
</evidence>
<dbReference type="EMBL" id="UFVQ01000003">
    <property type="protein sequence ID" value="STC94122.1"/>
    <property type="molecule type" value="Genomic_DNA"/>
</dbReference>
<reference evidence="11 12" key="1">
    <citation type="submission" date="2018-06" db="EMBL/GenBank/DDBJ databases">
        <authorList>
            <consortium name="Pathogen Informatics"/>
            <person name="Doyle S."/>
        </authorList>
    </citation>
    <scope>NUCLEOTIDE SEQUENCE [LARGE SCALE GENOMIC DNA]</scope>
    <source>
        <strain evidence="11 12">NCTC13533</strain>
    </source>
</reference>
<feature type="transmembrane region" description="Helical" evidence="8">
    <location>
        <begin position="412"/>
        <end position="431"/>
    </location>
</feature>
<evidence type="ECO:0000313" key="11">
    <source>
        <dbReference type="EMBL" id="STC94122.1"/>
    </source>
</evidence>
<evidence type="ECO:0000256" key="1">
    <source>
        <dbReference type="ARBA" id="ARBA00000798"/>
    </source>
</evidence>
<dbReference type="InterPro" id="IPR025202">
    <property type="entry name" value="PLD-like_dom"/>
</dbReference>
<dbReference type="Proteomes" id="UP000273270">
    <property type="component" value="Chromosome"/>
</dbReference>
<evidence type="ECO:0000313" key="13">
    <source>
        <dbReference type="Proteomes" id="UP000273270"/>
    </source>
</evidence>
<reference evidence="10" key="2">
    <citation type="submission" date="2018-11" db="EMBL/GenBank/DDBJ databases">
        <title>Proposal to divide the Flavobacteriaceae and reorganize its genera based on Amino Acid Identity values calculated from whole genome sequences.</title>
        <authorList>
            <person name="Nicholson A.C."/>
            <person name="Gulvik C.A."/>
            <person name="Whitney A.M."/>
            <person name="Humrighouse B.W."/>
            <person name="Bell M."/>
            <person name="Holmes B."/>
            <person name="Steigerwalt A."/>
            <person name="Villarma A."/>
            <person name="Sheth M."/>
            <person name="Batra D."/>
            <person name="Pryor J."/>
            <person name="Bernardet J.-F."/>
            <person name="Hugo C."/>
            <person name="Kampfer P."/>
            <person name="Newman J."/>
            <person name="Mcquiston J.R."/>
        </authorList>
    </citation>
    <scope>NUCLEOTIDE SEQUENCE [LARGE SCALE GENOMIC DNA]</scope>
    <source>
        <strain evidence="10">G0188</strain>
    </source>
</reference>
<dbReference type="KEGG" id="ccau:EG346_14390"/>
<dbReference type="GO" id="GO:0016891">
    <property type="term" value="F:RNA endonuclease activity producing 5'-phosphomonoesters, hydrolytic mechanism"/>
    <property type="evidence" value="ECO:0007669"/>
    <property type="project" value="TreeGrafter"/>
</dbReference>
<protein>
    <recommendedName>
        <fullName evidence="3">phospholipase D</fullName>
        <ecNumber evidence="3">3.1.4.4</ecNumber>
    </recommendedName>
</protein>
<feature type="transmembrane region" description="Helical" evidence="8">
    <location>
        <begin position="505"/>
        <end position="523"/>
    </location>
</feature>
<keyword evidence="7" id="KW-0175">Coiled coil</keyword>
<keyword evidence="6" id="KW-0443">Lipid metabolism</keyword>
<evidence type="ECO:0000256" key="4">
    <source>
        <dbReference type="ARBA" id="ARBA00022801"/>
    </source>
</evidence>
<evidence type="ECO:0000256" key="8">
    <source>
        <dbReference type="SAM" id="Phobius"/>
    </source>
</evidence>
<proteinExistence type="inferred from homology"/>
<comment type="similarity">
    <text evidence="2">Belongs to the phospholipase D family.</text>
</comment>
<dbReference type="RefSeq" id="WP_123879433.1">
    <property type="nucleotide sequence ID" value="NZ_CP033920.1"/>
</dbReference>
<accession>A0A376DSJ6</accession>
<organism evidence="11 12">
    <name type="scientific">Chryseobacterium carnipullorum</name>
    <dbReference type="NCBI Taxonomy" id="1124835"/>
    <lineage>
        <taxon>Bacteria</taxon>
        <taxon>Pseudomonadati</taxon>
        <taxon>Bacteroidota</taxon>
        <taxon>Flavobacteriia</taxon>
        <taxon>Flavobacteriales</taxon>
        <taxon>Weeksellaceae</taxon>
        <taxon>Chryseobacterium group</taxon>
        <taxon>Chryseobacterium</taxon>
    </lineage>
</organism>
<evidence type="ECO:0000313" key="10">
    <source>
        <dbReference type="EMBL" id="AZA49289.1"/>
    </source>
</evidence>
<evidence type="ECO:0000259" key="9">
    <source>
        <dbReference type="Pfam" id="PF13091"/>
    </source>
</evidence>
<dbReference type="EC" id="3.1.4.4" evidence="3"/>
<sequence length="691" mass="80057">MNTMIQDSISNTDEILERIKSELRNAKSEILIAMAWFTNPDLYTIIRDKLHENVKVSLILSDQPDNEKLDFDILVSHGLNFTKIKNIGYGMMNLKFCVIDRSIAISGSYNWSNNAKNNHEQVLVTNFPKTVHELIGSFSRIKNRIEKLNSGLSMEDIEREEKAFSEAPVNMMKTEIKSTPLNFQEQSLKEFKDVLDNIIATEVGSFDKSLLKENAYQRAFENQGDHQVLPQAMDSLYSNFINEIEVITEKKTRLKNRIEEQLKVSISNVEMKTQNETDTLHYNLTSETQNIGDNMRETEKNIEDKKHSIESNITIKIPFIQDKINVLTQKINELKVDFVKPPVNWPLTLLLSFITLMLVLYIFIFYSSVAYIFIFSKEGIIAELRKGFVTEMPEVFNAHAITKIWNKGAGGILFLFLFVSIPLALGMLKLIKPENTDITDSDTGEQKRKSKISLFIDQNRGLLLIFLVDCFIAYKVAKNINDIEYLINQTDQKATFSEIVFSQNFLLVFTLGTLSVYLFGIVIDKLYHSYHKRTRTHHQEKTEFIVGKLEEEKEEHQIQVNSLKEENNKLNSDIQGLERNKVTMNKQLQDLPLLTNTKINNLKQLLLTFREKVENLAQIYKSQVDNDRLPISKPEMENRVNIFMEGWSKYLYEIYSVNKAEIKTTEAIRECENWLNVIAFHENFVSEISQN</sequence>